<protein>
    <recommendedName>
        <fullName evidence="5">Cell division cycle protein 123</fullName>
    </recommendedName>
</protein>
<evidence type="ECO:0000313" key="4">
    <source>
        <dbReference type="Proteomes" id="UP001214415"/>
    </source>
</evidence>
<proteinExistence type="inferred from homology"/>
<keyword evidence="4" id="KW-1185">Reference proteome</keyword>
<accession>A0AAF0EHP4</accession>
<dbReference type="GO" id="GO:0005737">
    <property type="term" value="C:cytoplasm"/>
    <property type="evidence" value="ECO:0007669"/>
    <property type="project" value="TreeGrafter"/>
</dbReference>
<evidence type="ECO:0000256" key="1">
    <source>
        <dbReference type="ARBA" id="ARBA00011047"/>
    </source>
</evidence>
<reference evidence="3" key="1">
    <citation type="submission" date="2023-03" db="EMBL/GenBank/DDBJ databases">
        <title>Mating type loci evolution in Malassezia.</title>
        <authorList>
            <person name="Coelho M.A."/>
        </authorList>
    </citation>
    <scope>NUCLEOTIDE SEQUENCE</scope>
    <source>
        <strain evidence="3">CBS 12830</strain>
    </source>
</reference>
<name>A0AAF0EHP4_9BASI</name>
<dbReference type="InterPro" id="IPR009772">
    <property type="entry name" value="CDC123"/>
</dbReference>
<dbReference type="Proteomes" id="UP001214415">
    <property type="component" value="Chromosome 3"/>
</dbReference>
<dbReference type="EMBL" id="CP119902">
    <property type="protein sequence ID" value="WFD22906.1"/>
    <property type="molecule type" value="Genomic_DNA"/>
</dbReference>
<evidence type="ECO:0008006" key="5">
    <source>
        <dbReference type="Google" id="ProtNLM"/>
    </source>
</evidence>
<dbReference type="Pfam" id="PF07065">
    <property type="entry name" value="D123"/>
    <property type="match status" value="1"/>
</dbReference>
<dbReference type="PANTHER" id="PTHR15323">
    <property type="entry name" value="D123 PROTEIN"/>
    <property type="match status" value="1"/>
</dbReference>
<feature type="compositionally biased region" description="Acidic residues" evidence="2">
    <location>
        <begin position="83"/>
        <end position="99"/>
    </location>
</feature>
<dbReference type="AlphaFoldDB" id="A0AAF0EHP4"/>
<comment type="similarity">
    <text evidence="1">Belongs to the CDC123 family.</text>
</comment>
<gene>
    <name evidence="3" type="ORF">MEQU1_001585</name>
</gene>
<sequence>MAPVLEEAAASEAAPQVSLADATTSLLATQYGSWYPWLRHHSPKAVVIDVEEIEPAFPAWLDEDGLALSDANDDQRVQRTVPQEDDADVLSEPSDDEDEQGAHFPALSARIADVLRDYGAVFPKLNWSAPQDAAWIMPGHTLKCQTPNDVYLLLKSSDFAMKDLTQLRELQAACEREQRPERPRLQLVLKKWFDMPRSHEFRCFVRGGQLVGACQRDMTFYEHLQDPAVQAQIQRMLADGYRTYIAPQAPDDVVWDVYLTRHLDRAFVIDLNPWLPRTDTLLWTFDELHAAPALDVVPLRVLTSAAQATQALPTYSAHMVPADVVAMSQGQSIAAFAQQWADQMQGACASSDEEETSTSAAP</sequence>
<evidence type="ECO:0000313" key="3">
    <source>
        <dbReference type="EMBL" id="WFD22906.1"/>
    </source>
</evidence>
<evidence type="ECO:0000256" key="2">
    <source>
        <dbReference type="SAM" id="MobiDB-lite"/>
    </source>
</evidence>
<dbReference type="PANTHER" id="PTHR15323:SF6">
    <property type="entry name" value="CELL DIVISION CYCLE PROTEIN 123 HOMOLOG"/>
    <property type="match status" value="1"/>
</dbReference>
<feature type="region of interest" description="Disordered" evidence="2">
    <location>
        <begin position="71"/>
        <end position="101"/>
    </location>
</feature>
<organism evidence="3 4">
    <name type="scientific">Malassezia equina</name>
    <dbReference type="NCBI Taxonomy" id="1381935"/>
    <lineage>
        <taxon>Eukaryota</taxon>
        <taxon>Fungi</taxon>
        <taxon>Dikarya</taxon>
        <taxon>Basidiomycota</taxon>
        <taxon>Ustilaginomycotina</taxon>
        <taxon>Malasseziomycetes</taxon>
        <taxon>Malasseziales</taxon>
        <taxon>Malasseziaceae</taxon>
        <taxon>Malassezia</taxon>
    </lineage>
</organism>